<protein>
    <recommendedName>
        <fullName evidence="3">HRDC domain-containing protein</fullName>
    </recommendedName>
</protein>
<accession>A0ABY6TV14</accession>
<gene>
    <name evidence="1" type="ORF">CLO192961_LOCUS87952</name>
</gene>
<comment type="caution">
    <text evidence="1">The sequence shown here is derived from an EMBL/GenBank/DDBJ whole genome shotgun (WGS) entry which is preliminary data.</text>
</comment>
<evidence type="ECO:0000313" key="1">
    <source>
        <dbReference type="EMBL" id="VUC22504.1"/>
    </source>
</evidence>
<evidence type="ECO:0008006" key="3">
    <source>
        <dbReference type="Google" id="ProtNLM"/>
    </source>
</evidence>
<proteinExistence type="predicted"/>
<dbReference type="EMBL" id="CABFNS010000622">
    <property type="protein sequence ID" value="VUC22504.1"/>
    <property type="molecule type" value="Genomic_DNA"/>
</dbReference>
<organism evidence="1 2">
    <name type="scientific">Bionectria ochroleuca</name>
    <name type="common">Gliocladium roseum</name>
    <dbReference type="NCBI Taxonomy" id="29856"/>
    <lineage>
        <taxon>Eukaryota</taxon>
        <taxon>Fungi</taxon>
        <taxon>Dikarya</taxon>
        <taxon>Ascomycota</taxon>
        <taxon>Pezizomycotina</taxon>
        <taxon>Sordariomycetes</taxon>
        <taxon>Hypocreomycetidae</taxon>
        <taxon>Hypocreales</taxon>
        <taxon>Bionectriaceae</taxon>
        <taxon>Clonostachys</taxon>
    </lineage>
</organism>
<sequence length="162" mass="17529">MKILLVDEPESVARADVEEGHDAAEEVRSREEAPANILRLEAGPPRFKVPLDDNHLGLGVRPRKVQSKRRGEICDGVEGAPDAVPLLTAKRLLAAASTRSVGPLTLRSLLDQVPRDLESIVESVPKDAKGFRHGLSAHAEEASINYLQSIVGIGVETFGGWR</sequence>
<evidence type="ECO:0000313" key="2">
    <source>
        <dbReference type="Proteomes" id="UP000766486"/>
    </source>
</evidence>
<keyword evidence="2" id="KW-1185">Reference proteome</keyword>
<dbReference type="Proteomes" id="UP000766486">
    <property type="component" value="Unassembled WGS sequence"/>
</dbReference>
<name>A0ABY6TV14_BIOOC</name>
<reference evidence="1 2" key="1">
    <citation type="submission" date="2019-06" db="EMBL/GenBank/DDBJ databases">
        <authorList>
            <person name="Broberg M."/>
        </authorList>
    </citation>
    <scope>NUCLEOTIDE SEQUENCE [LARGE SCALE GENOMIC DNA]</scope>
</reference>